<feature type="transmembrane region" description="Helical" evidence="1">
    <location>
        <begin position="100"/>
        <end position="119"/>
    </location>
</feature>
<dbReference type="Proteomes" id="UP000326936">
    <property type="component" value="Chromosome"/>
</dbReference>
<evidence type="ECO:0000313" key="5">
    <source>
        <dbReference type="Proteomes" id="UP000326936"/>
    </source>
</evidence>
<dbReference type="InterPro" id="IPR050879">
    <property type="entry name" value="Acyltransferase_3"/>
</dbReference>
<feature type="domain" description="SGNH" evidence="3">
    <location>
        <begin position="478"/>
        <end position="671"/>
    </location>
</feature>
<dbReference type="InterPro" id="IPR002656">
    <property type="entry name" value="Acyl_transf_3_dom"/>
</dbReference>
<keyword evidence="1" id="KW-0812">Transmembrane</keyword>
<dbReference type="Pfam" id="PF19040">
    <property type="entry name" value="SGNH"/>
    <property type="match status" value="1"/>
</dbReference>
<evidence type="ECO:0000259" key="2">
    <source>
        <dbReference type="Pfam" id="PF01757"/>
    </source>
</evidence>
<evidence type="ECO:0000313" key="4">
    <source>
        <dbReference type="EMBL" id="QFT25803.1"/>
    </source>
</evidence>
<name>A0A5P9CIR6_9VIBR</name>
<gene>
    <name evidence="4" type="primary">oatA</name>
    <name evidence="4" type="ORF">FIV01_05130</name>
</gene>
<organism evidence="4 5">
    <name type="scientific">Vibrio aquimaris</name>
    <dbReference type="NCBI Taxonomy" id="2587862"/>
    <lineage>
        <taxon>Bacteria</taxon>
        <taxon>Pseudomonadati</taxon>
        <taxon>Pseudomonadota</taxon>
        <taxon>Gammaproteobacteria</taxon>
        <taxon>Vibrionales</taxon>
        <taxon>Vibrionaceae</taxon>
        <taxon>Vibrio</taxon>
    </lineage>
</organism>
<dbReference type="InterPro" id="IPR043968">
    <property type="entry name" value="SGNH"/>
</dbReference>
<feature type="transmembrane region" description="Helical" evidence="1">
    <location>
        <begin position="190"/>
        <end position="210"/>
    </location>
</feature>
<dbReference type="AlphaFoldDB" id="A0A5P9CIR6"/>
<keyword evidence="4" id="KW-0808">Transferase</keyword>
<feature type="transmembrane region" description="Helical" evidence="1">
    <location>
        <begin position="230"/>
        <end position="250"/>
    </location>
</feature>
<feature type="transmembrane region" description="Helical" evidence="1">
    <location>
        <begin position="262"/>
        <end position="279"/>
    </location>
</feature>
<dbReference type="PANTHER" id="PTHR23028">
    <property type="entry name" value="ACETYLTRANSFERASE"/>
    <property type="match status" value="1"/>
</dbReference>
<dbReference type="GO" id="GO:0016747">
    <property type="term" value="F:acyltransferase activity, transferring groups other than amino-acyl groups"/>
    <property type="evidence" value="ECO:0007669"/>
    <property type="project" value="InterPro"/>
</dbReference>
<feature type="transmembrane region" description="Helical" evidence="1">
    <location>
        <begin position="6"/>
        <end position="25"/>
    </location>
</feature>
<dbReference type="EMBL" id="CP045350">
    <property type="protein sequence ID" value="QFT25803.1"/>
    <property type="molecule type" value="Genomic_DNA"/>
</dbReference>
<feature type="transmembrane region" description="Helical" evidence="1">
    <location>
        <begin position="285"/>
        <end position="303"/>
    </location>
</feature>
<dbReference type="Pfam" id="PF01757">
    <property type="entry name" value="Acyl_transf_3"/>
    <property type="match status" value="1"/>
</dbReference>
<evidence type="ECO:0000256" key="1">
    <source>
        <dbReference type="SAM" id="Phobius"/>
    </source>
</evidence>
<keyword evidence="1" id="KW-0472">Membrane</keyword>
<feature type="transmembrane region" description="Helical" evidence="1">
    <location>
        <begin position="382"/>
        <end position="403"/>
    </location>
</feature>
<accession>A0A5P9CIR6</accession>
<feature type="transmembrane region" description="Helical" evidence="1">
    <location>
        <begin position="315"/>
        <end position="333"/>
    </location>
</feature>
<feature type="domain" description="Acyltransferase 3" evidence="2">
    <location>
        <begin position="33"/>
        <end position="365"/>
    </location>
</feature>
<reference evidence="4 5" key="1">
    <citation type="submission" date="2019-10" db="EMBL/GenBank/DDBJ databases">
        <title>Complete genome sequence of Vibrio sp. strain THAF100, isolated from non-filtered water from the water column of tank 6 of a marine aquarium containing stony-coral fragments. Water maintained at 26 degree C.</title>
        <authorList>
            <person name="Ruckert C."/>
            <person name="Franco A."/>
            <person name="Kalinowski J."/>
            <person name="Glaeser S."/>
        </authorList>
    </citation>
    <scope>NUCLEOTIDE SEQUENCE [LARGE SCALE GENOMIC DNA]</scope>
    <source>
        <strain evidence="4 5">THAF100</strain>
    </source>
</reference>
<dbReference type="GO" id="GO:0016020">
    <property type="term" value="C:membrane"/>
    <property type="evidence" value="ECO:0007669"/>
    <property type="project" value="TreeGrafter"/>
</dbReference>
<dbReference type="KEGG" id="vaq:FIV01_05130"/>
<dbReference type="GO" id="GO:0009103">
    <property type="term" value="P:lipopolysaccharide biosynthetic process"/>
    <property type="evidence" value="ECO:0007669"/>
    <property type="project" value="TreeGrafter"/>
</dbReference>
<dbReference type="PANTHER" id="PTHR23028:SF53">
    <property type="entry name" value="ACYL_TRANSF_3 DOMAIN-CONTAINING PROTEIN"/>
    <property type="match status" value="1"/>
</dbReference>
<feature type="transmembrane region" description="Helical" evidence="1">
    <location>
        <begin position="131"/>
        <end position="150"/>
    </location>
</feature>
<dbReference type="EC" id="2.3.1.-" evidence="4"/>
<keyword evidence="5" id="KW-1185">Reference proteome</keyword>
<sequence length="678" mass="77287">MRALILTIIKFIFFLLALTAYNKIFMTTLHYRPEIDGLRAIAVLSVVLYHVGFEFIPGGFIGVDIFFVISGYLISKLVFKQVSTGDFSFGTFYLRRVRRLVPALLLVLVSCFFIEFLFYPASEFQKFTGSLVYSIIGMSNIYFWSEVGYFDTASSLKPLLHTWSLSVEEQFYLFFPIIIFLASKVKIKQFFPIILISMGVGSYILNVIVFSNNGLGGIFESKLFTEQSSAFYLMPFRVFEFLIGTSLIWVESYRIKKDSYANLIFFAGCFLILYSLFYLSEEDIFPYYNALPSCIGSALIIYSSSYGFAKKVLSIRGLVFIGLISYSLYLIHWPLIIYWNEFSSIDNPTLEKFLMIAISLILAILSFYFIEKPFRRPSKSDSGFLIASFSTSLVLMAISANVWKYDGWSWREEGPTSKLEASEIQENEIYLEEINLNYPIHEDLHSAHTCTFDTNQDTGEIASPEEVANCAKVKIRNNGFILVGDSTGRDALIALKLAYPRENFAMIHQSGCAPSEDAESGCFLGLSKIFSEYLTNDNANIKGVIFASRYLRENYKSFINDVEGGEYDKYSVFIIGPYIGKKGSIGKIVEKQGYSLSGEYSYYKKMEAIVSDIESELEYLQEIRGNVRFFSKKDAFCSSTKCKLHTTNNQVLLVDDIHLSRIGMQHMSKELLRNNFLD</sequence>
<proteinExistence type="predicted"/>
<evidence type="ECO:0000259" key="3">
    <source>
        <dbReference type="Pfam" id="PF19040"/>
    </source>
</evidence>
<keyword evidence="1" id="KW-1133">Transmembrane helix</keyword>
<keyword evidence="4" id="KW-0012">Acyltransferase</keyword>
<protein>
    <submittedName>
        <fullName evidence="4">O-acetyltransferase OatA</fullName>
        <ecNumber evidence="4">2.3.1.-</ecNumber>
    </submittedName>
</protein>
<feature type="transmembrane region" description="Helical" evidence="1">
    <location>
        <begin position="353"/>
        <end position="370"/>
    </location>
</feature>